<dbReference type="Ensembl" id="ENSCCRT00015121023.1">
    <property type="protein sequence ID" value="ENSCCRP00015117303.1"/>
    <property type="gene ID" value="ENSCCRG00015046321.1"/>
</dbReference>
<dbReference type="PANTHER" id="PTHR28489:SF4">
    <property type="entry name" value="PROTEIN RD3-LIKE"/>
    <property type="match status" value="1"/>
</dbReference>
<organism evidence="1 2">
    <name type="scientific">Cyprinus carpio</name>
    <name type="common">Common carp</name>
    <dbReference type="NCBI Taxonomy" id="7962"/>
    <lineage>
        <taxon>Eukaryota</taxon>
        <taxon>Metazoa</taxon>
        <taxon>Chordata</taxon>
        <taxon>Craniata</taxon>
        <taxon>Vertebrata</taxon>
        <taxon>Euteleostomi</taxon>
        <taxon>Actinopterygii</taxon>
        <taxon>Neopterygii</taxon>
        <taxon>Teleostei</taxon>
        <taxon>Ostariophysi</taxon>
        <taxon>Cypriniformes</taxon>
        <taxon>Cyprinidae</taxon>
        <taxon>Cyprininae</taxon>
        <taxon>Cyprinus</taxon>
    </lineage>
</organism>
<dbReference type="AlphaFoldDB" id="A0A8C2GTA2"/>
<accession>A0A8C2GTA2</accession>
<dbReference type="InterPro" id="IPR028092">
    <property type="entry name" value="RD3"/>
</dbReference>
<reference evidence="1" key="1">
    <citation type="submission" date="2025-08" db="UniProtKB">
        <authorList>
            <consortium name="Ensembl"/>
        </authorList>
    </citation>
    <scope>IDENTIFICATION</scope>
</reference>
<sequence>MFLWSSVFSKEPQVPGQRSPEELVTNMLMLELGSLVKRTERLRQERATENRRRSSCVDYSWLAGSGEILELQDLCAKVSPSQCGPLVLRLRKVVIEVEPEVTEVSRLFRSVLCNFLDEVEEGEARERALKARASRSKSMSVINLGSRIRISPLWSGVTVRRDAEDQAEEDDEDEDNIHRNRRIRSMPDISVVEERALT</sequence>
<dbReference type="Proteomes" id="UP000694700">
    <property type="component" value="Unplaced"/>
</dbReference>
<evidence type="ECO:0000313" key="2">
    <source>
        <dbReference type="Proteomes" id="UP000694700"/>
    </source>
</evidence>
<dbReference type="Pfam" id="PF14473">
    <property type="entry name" value="RD3"/>
    <property type="match status" value="1"/>
</dbReference>
<evidence type="ECO:0008006" key="3">
    <source>
        <dbReference type="Google" id="ProtNLM"/>
    </source>
</evidence>
<protein>
    <recommendedName>
        <fullName evidence="3">Protein RD3-like</fullName>
    </recommendedName>
</protein>
<dbReference type="PANTHER" id="PTHR28489">
    <property type="entry name" value="RENTINAL DEGENERATION 3-LIKE"/>
    <property type="match status" value="1"/>
</dbReference>
<name>A0A8C2GTA2_CYPCA</name>
<proteinExistence type="predicted"/>
<evidence type="ECO:0000313" key="1">
    <source>
        <dbReference type="Ensembl" id="ENSCCRP00015117303.1"/>
    </source>
</evidence>